<feature type="non-terminal residue" evidence="1">
    <location>
        <position position="1"/>
    </location>
</feature>
<protein>
    <submittedName>
        <fullName evidence="1">8374_t:CDS:1</fullName>
    </submittedName>
</protein>
<organism evidence="1 2">
    <name type="scientific">Funneliformis geosporum</name>
    <dbReference type="NCBI Taxonomy" id="1117311"/>
    <lineage>
        <taxon>Eukaryota</taxon>
        <taxon>Fungi</taxon>
        <taxon>Fungi incertae sedis</taxon>
        <taxon>Mucoromycota</taxon>
        <taxon>Glomeromycotina</taxon>
        <taxon>Glomeromycetes</taxon>
        <taxon>Glomerales</taxon>
        <taxon>Glomeraceae</taxon>
        <taxon>Funneliformis</taxon>
    </lineage>
</organism>
<name>A0A9W4TAR5_9GLOM</name>
<dbReference type="AlphaFoldDB" id="A0A9W4TAR5"/>
<dbReference type="Proteomes" id="UP001153678">
    <property type="component" value="Unassembled WGS sequence"/>
</dbReference>
<gene>
    <name evidence="1" type="ORF">FWILDA_LOCUS18584</name>
</gene>
<feature type="non-terminal residue" evidence="1">
    <location>
        <position position="84"/>
    </location>
</feature>
<proteinExistence type="predicted"/>
<evidence type="ECO:0000313" key="1">
    <source>
        <dbReference type="EMBL" id="CAI2198461.1"/>
    </source>
</evidence>
<evidence type="ECO:0000313" key="2">
    <source>
        <dbReference type="Proteomes" id="UP001153678"/>
    </source>
</evidence>
<dbReference type="EMBL" id="CAMKVN010018724">
    <property type="protein sequence ID" value="CAI2198461.1"/>
    <property type="molecule type" value="Genomic_DNA"/>
</dbReference>
<sequence length="84" mass="9906">RPQVSRISSDLWKYVKEYEPDLRNIFQSLYEANKEQWKKRDLIFEYFNPVISSSNDAIVPSISNEMNTLTSSEEIQITEELFVG</sequence>
<accession>A0A9W4TAR5</accession>
<dbReference type="OrthoDB" id="2373985at2759"/>
<comment type="caution">
    <text evidence="1">The sequence shown here is derived from an EMBL/GenBank/DDBJ whole genome shotgun (WGS) entry which is preliminary data.</text>
</comment>
<keyword evidence="2" id="KW-1185">Reference proteome</keyword>
<reference evidence="1" key="1">
    <citation type="submission" date="2022-08" db="EMBL/GenBank/DDBJ databases">
        <authorList>
            <person name="Kallberg Y."/>
            <person name="Tangrot J."/>
            <person name="Rosling A."/>
        </authorList>
    </citation>
    <scope>NUCLEOTIDE SEQUENCE</scope>
    <source>
        <strain evidence="1">Wild A</strain>
    </source>
</reference>